<gene>
    <name evidence="2" type="ORF">C8A05DRAFT_34550</name>
</gene>
<keyword evidence="1" id="KW-0812">Transmembrane</keyword>
<accession>A0AAN6MKJ5</accession>
<feature type="transmembrane region" description="Helical" evidence="1">
    <location>
        <begin position="41"/>
        <end position="59"/>
    </location>
</feature>
<reference evidence="2" key="1">
    <citation type="journal article" date="2023" name="Mol. Phylogenet. Evol.">
        <title>Genome-scale phylogeny and comparative genomics of the fungal order Sordariales.</title>
        <authorList>
            <person name="Hensen N."/>
            <person name="Bonometti L."/>
            <person name="Westerberg I."/>
            <person name="Brannstrom I.O."/>
            <person name="Guillou S."/>
            <person name="Cros-Aarteil S."/>
            <person name="Calhoun S."/>
            <person name="Haridas S."/>
            <person name="Kuo A."/>
            <person name="Mondo S."/>
            <person name="Pangilinan J."/>
            <person name="Riley R."/>
            <person name="LaButti K."/>
            <person name="Andreopoulos B."/>
            <person name="Lipzen A."/>
            <person name="Chen C."/>
            <person name="Yan M."/>
            <person name="Daum C."/>
            <person name="Ng V."/>
            <person name="Clum A."/>
            <person name="Steindorff A."/>
            <person name="Ohm R.A."/>
            <person name="Martin F."/>
            <person name="Silar P."/>
            <person name="Natvig D.O."/>
            <person name="Lalanne C."/>
            <person name="Gautier V."/>
            <person name="Ament-Velasquez S.L."/>
            <person name="Kruys A."/>
            <person name="Hutchinson M.I."/>
            <person name="Powell A.J."/>
            <person name="Barry K."/>
            <person name="Miller A.N."/>
            <person name="Grigoriev I.V."/>
            <person name="Debuchy R."/>
            <person name="Gladieux P."/>
            <person name="Hiltunen Thoren M."/>
            <person name="Johannesson H."/>
        </authorList>
    </citation>
    <scope>NUCLEOTIDE SEQUENCE</scope>
    <source>
        <strain evidence="2">CBS 103.79</strain>
    </source>
</reference>
<evidence type="ECO:0000256" key="1">
    <source>
        <dbReference type="SAM" id="Phobius"/>
    </source>
</evidence>
<comment type="caution">
    <text evidence="2">The sequence shown here is derived from an EMBL/GenBank/DDBJ whole genome shotgun (WGS) entry which is preliminary data.</text>
</comment>
<proteinExistence type="predicted"/>
<dbReference type="EMBL" id="MU855557">
    <property type="protein sequence ID" value="KAK3901752.1"/>
    <property type="molecule type" value="Genomic_DNA"/>
</dbReference>
<keyword evidence="3" id="KW-1185">Reference proteome</keyword>
<keyword evidence="1" id="KW-0472">Membrane</keyword>
<organism evidence="2 3">
    <name type="scientific">Staphylotrichum tortipilum</name>
    <dbReference type="NCBI Taxonomy" id="2831512"/>
    <lineage>
        <taxon>Eukaryota</taxon>
        <taxon>Fungi</taxon>
        <taxon>Dikarya</taxon>
        <taxon>Ascomycota</taxon>
        <taxon>Pezizomycotina</taxon>
        <taxon>Sordariomycetes</taxon>
        <taxon>Sordariomycetidae</taxon>
        <taxon>Sordariales</taxon>
        <taxon>Chaetomiaceae</taxon>
        <taxon>Staphylotrichum</taxon>
    </lineage>
</organism>
<reference evidence="2" key="2">
    <citation type="submission" date="2023-05" db="EMBL/GenBank/DDBJ databases">
        <authorList>
            <consortium name="Lawrence Berkeley National Laboratory"/>
            <person name="Steindorff A."/>
            <person name="Hensen N."/>
            <person name="Bonometti L."/>
            <person name="Westerberg I."/>
            <person name="Brannstrom I.O."/>
            <person name="Guillou S."/>
            <person name="Cros-Aarteil S."/>
            <person name="Calhoun S."/>
            <person name="Haridas S."/>
            <person name="Kuo A."/>
            <person name="Mondo S."/>
            <person name="Pangilinan J."/>
            <person name="Riley R."/>
            <person name="Labutti K."/>
            <person name="Andreopoulos B."/>
            <person name="Lipzen A."/>
            <person name="Chen C."/>
            <person name="Yanf M."/>
            <person name="Daum C."/>
            <person name="Ng V."/>
            <person name="Clum A."/>
            <person name="Ohm R."/>
            <person name="Martin F."/>
            <person name="Silar P."/>
            <person name="Natvig D."/>
            <person name="Lalanne C."/>
            <person name="Gautier V."/>
            <person name="Ament-Velasquez S.L."/>
            <person name="Kruys A."/>
            <person name="Hutchinson M.I."/>
            <person name="Powell A.J."/>
            <person name="Barry K."/>
            <person name="Miller A.N."/>
            <person name="Grigoriev I.V."/>
            <person name="Debuchy R."/>
            <person name="Gladieux P."/>
            <person name="Thoren M.H."/>
            <person name="Johannesson H."/>
        </authorList>
    </citation>
    <scope>NUCLEOTIDE SEQUENCE</scope>
    <source>
        <strain evidence="2">CBS 103.79</strain>
    </source>
</reference>
<keyword evidence="1" id="KW-1133">Transmembrane helix</keyword>
<evidence type="ECO:0000313" key="2">
    <source>
        <dbReference type="EMBL" id="KAK3901752.1"/>
    </source>
</evidence>
<feature type="transmembrane region" description="Helical" evidence="1">
    <location>
        <begin position="95"/>
        <end position="113"/>
    </location>
</feature>
<dbReference type="Proteomes" id="UP001303889">
    <property type="component" value="Unassembled WGS sequence"/>
</dbReference>
<name>A0AAN6MKJ5_9PEZI</name>
<dbReference type="AlphaFoldDB" id="A0AAN6MKJ5"/>
<sequence>MKTFDEFEHEMSDLTDAGSLPAFAVEEAEAKEIEKRQREEFILNITMGFLFFIPFVGLAGGDAIAAGVRSLIRLIGVAGEVGMTVYGVISGQDNAFMTVFSALIGAGFGRGGFRSAANSRRGMDSTEYNSLGNPKPKLATVNNLRGGMCSL</sequence>
<protein>
    <submittedName>
        <fullName evidence="2">Uncharacterized protein</fullName>
    </submittedName>
</protein>
<evidence type="ECO:0000313" key="3">
    <source>
        <dbReference type="Proteomes" id="UP001303889"/>
    </source>
</evidence>